<dbReference type="SUPFAM" id="SSF51735">
    <property type="entry name" value="NAD(P)-binding Rossmann-fold domains"/>
    <property type="match status" value="1"/>
</dbReference>
<reference evidence="2 3" key="1">
    <citation type="submission" date="2023-07" db="EMBL/GenBank/DDBJ databases">
        <title>Sorghum-associated microbial communities from plants grown in Nebraska, USA.</title>
        <authorList>
            <person name="Schachtman D."/>
        </authorList>
    </citation>
    <scope>NUCLEOTIDE SEQUENCE [LARGE SCALE GENOMIC DNA]</scope>
    <source>
        <strain evidence="2 3">DS1027</strain>
    </source>
</reference>
<gene>
    <name evidence="2" type="ORF">J2792_000642</name>
</gene>
<dbReference type="RefSeq" id="WP_309804378.1">
    <property type="nucleotide sequence ID" value="NZ_JAVDRD010000001.1"/>
</dbReference>
<evidence type="ECO:0000313" key="3">
    <source>
        <dbReference type="Proteomes" id="UP001184150"/>
    </source>
</evidence>
<dbReference type="PANTHER" id="PTHR14097">
    <property type="entry name" value="OXIDOREDUCTASE HTATIP2"/>
    <property type="match status" value="1"/>
</dbReference>
<organism evidence="2 3">
    <name type="scientific">Novosphingobium capsulatum</name>
    <dbReference type="NCBI Taxonomy" id="13688"/>
    <lineage>
        <taxon>Bacteria</taxon>
        <taxon>Pseudomonadati</taxon>
        <taxon>Pseudomonadota</taxon>
        <taxon>Alphaproteobacteria</taxon>
        <taxon>Sphingomonadales</taxon>
        <taxon>Sphingomonadaceae</taxon>
        <taxon>Novosphingobium</taxon>
    </lineage>
</organism>
<dbReference type="Proteomes" id="UP001184150">
    <property type="component" value="Unassembled WGS sequence"/>
</dbReference>
<name>A0ABU1MHN5_9SPHN</name>
<accession>A0ABU1MHN5</accession>
<keyword evidence="3" id="KW-1185">Reference proteome</keyword>
<evidence type="ECO:0000259" key="1">
    <source>
        <dbReference type="Pfam" id="PF13460"/>
    </source>
</evidence>
<dbReference type="Pfam" id="PF13460">
    <property type="entry name" value="NAD_binding_10"/>
    <property type="match status" value="1"/>
</dbReference>
<proteinExistence type="predicted"/>
<dbReference type="InterPro" id="IPR036291">
    <property type="entry name" value="NAD(P)-bd_dom_sf"/>
</dbReference>
<protein>
    <submittedName>
        <fullName evidence="2">Uncharacterized protein YbjT (DUF2867 family)</fullName>
    </submittedName>
</protein>
<dbReference type="Gene3D" id="3.40.50.720">
    <property type="entry name" value="NAD(P)-binding Rossmann-like Domain"/>
    <property type="match status" value="1"/>
</dbReference>
<evidence type="ECO:0000313" key="2">
    <source>
        <dbReference type="EMBL" id="MDR6509802.1"/>
    </source>
</evidence>
<dbReference type="EMBL" id="JAVDRD010000001">
    <property type="protein sequence ID" value="MDR6509802.1"/>
    <property type="molecule type" value="Genomic_DNA"/>
</dbReference>
<dbReference type="PANTHER" id="PTHR14097:SF7">
    <property type="entry name" value="OXIDOREDUCTASE HTATIP2"/>
    <property type="match status" value="1"/>
</dbReference>
<feature type="domain" description="NAD(P)-binding" evidence="1">
    <location>
        <begin position="11"/>
        <end position="155"/>
    </location>
</feature>
<sequence>MSDPVRVLLVGATGLVGQAVLAAAAGRPGLRMVALGRRAATLPAGAQMDQLVIAPEYWADAVAQVRPDVIVLALGTTIAAVGGDRAAFRAVDHDLTLRCATAARQAGVGHAILVSSVGADPAARTFYLATKGEVERDVAALGFARCDILRPGLLRGARQGAVRPAERLGMAVAPLVDWALRGALSRYRSITASTVGQAIVNLASVQADGRFVHHFRSIHSAARGTAYPGS</sequence>
<dbReference type="InterPro" id="IPR016040">
    <property type="entry name" value="NAD(P)-bd_dom"/>
</dbReference>
<comment type="caution">
    <text evidence="2">The sequence shown here is derived from an EMBL/GenBank/DDBJ whole genome shotgun (WGS) entry which is preliminary data.</text>
</comment>